<evidence type="ECO:0000259" key="7">
    <source>
        <dbReference type="PROSITE" id="PS51384"/>
    </source>
</evidence>
<dbReference type="Pfam" id="PF08022">
    <property type="entry name" value="FAD_binding_8"/>
    <property type="match status" value="1"/>
</dbReference>
<keyword evidence="6" id="KW-0472">Membrane</keyword>
<gene>
    <name evidence="8" type="ORF">BBAD15_g11213</name>
</gene>
<evidence type="ECO:0000313" key="9">
    <source>
        <dbReference type="Proteomes" id="UP000030106"/>
    </source>
</evidence>
<evidence type="ECO:0000256" key="4">
    <source>
        <dbReference type="ARBA" id="ARBA00022475"/>
    </source>
</evidence>
<dbReference type="GO" id="GO:0015677">
    <property type="term" value="P:copper ion import"/>
    <property type="evidence" value="ECO:0007669"/>
    <property type="project" value="TreeGrafter"/>
</dbReference>
<comment type="subcellular location">
    <subcellularLocation>
        <location evidence="1">Cell membrane</location>
        <topology evidence="1">Multi-pass membrane protein</topology>
    </subcellularLocation>
</comment>
<dbReference type="InterPro" id="IPR013112">
    <property type="entry name" value="FAD-bd_8"/>
</dbReference>
<sequence>MGMRPTTQFQVGKDGYGVYGSDHGYGGDDGGQRERASDIHSDIHSAIPPVPPIRRLAPPRVVRQPAAAPAPKQEPVRVKEVVAVRAPVEGNPWAKDRYKKAYTTLDFDGDATVAVGARRVVLIRQFTAPDQRTVQLYLQLRHRNVVEVVEAFNYQGTGWADVPPCYASGLRRPSMYGPPDATGETARGLTSEANQEKLVPLTAEIESRDAAAVGDVALHLMQKDAGSGVRDSAQWHAFLNFVACAASAKGVAQLRGVSTPCASTGRKLTSKDQILADMSPDHERSLIALYYTAEVASLKLYKIAEGPDEGLDHFITYAFVLALHAAVLSLELARTATSAFCVRLTTLADAAARAKYLALLNLTVIYISPHHYGVADVFGVSLRLFQQVHRVAGLLSLCLLLFSVTVALADDPRSALETDEGRFGLMIIACMAALATASLAKTVAYEVFLKVHEISAALLAYLLLSRVLADPSFSRLPLYVYGGVAGLLNVYFMCRYGYYNFAGWHRPRLVCSEMAASRIHDRRWLHLELVVPRRVHARPGQYISVWIPGVQLLSSHPFATATTAGSQGTVFHLFVHPQSGMTKTLIRPLLPSAMTAGDLERQTIVVRRSRKTGPVVQTKQAVDQNKFRPRFAFFTGPHGRSVNHRKFETVVLIASGFGYWSLDGYLEDMLRRERAATRTRKIVLVYKGKPRRFPLEGLQRIQLTL</sequence>
<evidence type="ECO:0000256" key="6">
    <source>
        <dbReference type="SAM" id="Phobius"/>
    </source>
</evidence>
<reference evidence="8 9" key="1">
    <citation type="submission" date="2012-10" db="EMBL/GenBank/DDBJ databases">
        <title>Genome sequencing and analysis of entomopathogenic fungi Beauveria bassiana D1-5.</title>
        <authorList>
            <person name="Li Q."/>
            <person name="Wang L."/>
            <person name="Zhang Z."/>
            <person name="Wang Q."/>
            <person name="Ren J."/>
            <person name="Wang M."/>
            <person name="Xu W."/>
            <person name="Wang J."/>
            <person name="Lu Y."/>
            <person name="Du Q."/>
            <person name="Sun Z."/>
        </authorList>
    </citation>
    <scope>NUCLEOTIDE SEQUENCE [LARGE SCALE GENOMIC DNA]</scope>
    <source>
        <strain evidence="8 9">D1-5</strain>
    </source>
</reference>
<proteinExistence type="predicted"/>
<evidence type="ECO:0000256" key="3">
    <source>
        <dbReference type="ARBA" id="ARBA00022448"/>
    </source>
</evidence>
<keyword evidence="6" id="KW-1133">Transmembrane helix</keyword>
<feature type="transmembrane region" description="Helical" evidence="6">
    <location>
        <begin position="391"/>
        <end position="409"/>
    </location>
</feature>
<feature type="transmembrane region" description="Helical" evidence="6">
    <location>
        <begin position="421"/>
        <end position="440"/>
    </location>
</feature>
<dbReference type="InterPro" id="IPR051410">
    <property type="entry name" value="Ferric/Cupric_Reductase"/>
</dbReference>
<dbReference type="GO" id="GO:0005886">
    <property type="term" value="C:plasma membrane"/>
    <property type="evidence" value="ECO:0007669"/>
    <property type="project" value="UniProtKB-SubCell"/>
</dbReference>
<dbReference type="PROSITE" id="PS51384">
    <property type="entry name" value="FAD_FR"/>
    <property type="match status" value="1"/>
</dbReference>
<dbReference type="AlphaFoldDB" id="A0A0A2V6S2"/>
<organism evidence="8 9">
    <name type="scientific">Beauveria bassiana D1-5</name>
    <dbReference type="NCBI Taxonomy" id="1245745"/>
    <lineage>
        <taxon>Eukaryota</taxon>
        <taxon>Fungi</taxon>
        <taxon>Dikarya</taxon>
        <taxon>Ascomycota</taxon>
        <taxon>Pezizomycotina</taxon>
        <taxon>Sordariomycetes</taxon>
        <taxon>Hypocreomycetidae</taxon>
        <taxon>Hypocreales</taxon>
        <taxon>Cordycipitaceae</taxon>
        <taxon>Beauveria</taxon>
    </lineage>
</organism>
<dbReference type="InterPro" id="IPR017938">
    <property type="entry name" value="Riboflavin_synthase-like_b-brl"/>
</dbReference>
<dbReference type="HOGENOM" id="CLU_391271_0_0_1"/>
<feature type="transmembrane region" description="Helical" evidence="6">
    <location>
        <begin position="476"/>
        <end position="498"/>
    </location>
</feature>
<feature type="transmembrane region" description="Helical" evidence="6">
    <location>
        <begin position="447"/>
        <end position="464"/>
    </location>
</feature>
<keyword evidence="6" id="KW-0812">Transmembrane</keyword>
<keyword evidence="3" id="KW-0813">Transport</keyword>
<dbReference type="EMBL" id="ANFO01001196">
    <property type="protein sequence ID" value="KGQ03551.1"/>
    <property type="molecule type" value="Genomic_DNA"/>
</dbReference>
<feature type="domain" description="FAD-binding FR-type" evidence="7">
    <location>
        <begin position="502"/>
        <end position="621"/>
    </location>
</feature>
<evidence type="ECO:0000256" key="5">
    <source>
        <dbReference type="ARBA" id="ARBA00048483"/>
    </source>
</evidence>
<dbReference type="OrthoDB" id="4494341at2759"/>
<protein>
    <recommendedName>
        <fullName evidence="2">ferric-chelate reductase (NADPH)</fullName>
        <ecNumber evidence="2">1.16.1.9</ecNumber>
    </recommendedName>
</protein>
<dbReference type="InterPro" id="IPR017927">
    <property type="entry name" value="FAD-bd_FR_type"/>
</dbReference>
<comment type="caution">
    <text evidence="8">The sequence shown here is derived from an EMBL/GenBank/DDBJ whole genome shotgun (WGS) entry which is preliminary data.</text>
</comment>
<dbReference type="SUPFAM" id="SSF63380">
    <property type="entry name" value="Riboflavin synthase domain-like"/>
    <property type="match status" value="1"/>
</dbReference>
<evidence type="ECO:0000313" key="8">
    <source>
        <dbReference type="EMBL" id="KGQ03551.1"/>
    </source>
</evidence>
<name>A0A0A2V6S2_BEABA</name>
<dbReference type="EC" id="1.16.1.9" evidence="2"/>
<comment type="catalytic activity">
    <reaction evidence="5">
        <text>2 a Fe(II)-siderophore + NADP(+) + H(+) = 2 a Fe(III)-siderophore + NADPH</text>
        <dbReference type="Rhea" id="RHEA:28795"/>
        <dbReference type="Rhea" id="RHEA-COMP:11342"/>
        <dbReference type="Rhea" id="RHEA-COMP:11344"/>
        <dbReference type="ChEBI" id="CHEBI:15378"/>
        <dbReference type="ChEBI" id="CHEBI:29033"/>
        <dbReference type="ChEBI" id="CHEBI:29034"/>
        <dbReference type="ChEBI" id="CHEBI:57783"/>
        <dbReference type="ChEBI" id="CHEBI:58349"/>
        <dbReference type="EC" id="1.16.1.9"/>
    </reaction>
</comment>
<accession>A0A0A2V6S2</accession>
<evidence type="ECO:0000256" key="2">
    <source>
        <dbReference type="ARBA" id="ARBA00012668"/>
    </source>
</evidence>
<keyword evidence="4" id="KW-1003">Cell membrane</keyword>
<dbReference type="GO" id="GO:0052851">
    <property type="term" value="F:ferric-chelate reductase (NADPH) activity"/>
    <property type="evidence" value="ECO:0007669"/>
    <property type="project" value="UniProtKB-EC"/>
</dbReference>
<dbReference type="STRING" id="1245745.A0A0A2V6S2"/>
<dbReference type="Proteomes" id="UP000030106">
    <property type="component" value="Unassembled WGS sequence"/>
</dbReference>
<feature type="transmembrane region" description="Helical" evidence="6">
    <location>
        <begin position="314"/>
        <end position="333"/>
    </location>
</feature>
<dbReference type="GO" id="GO:0006826">
    <property type="term" value="P:iron ion transport"/>
    <property type="evidence" value="ECO:0007669"/>
    <property type="project" value="TreeGrafter"/>
</dbReference>
<dbReference type="PANTHER" id="PTHR32361:SF26">
    <property type="entry name" value="FAD-BINDING 8 DOMAIN-CONTAINING PROTEIN-RELATED"/>
    <property type="match status" value="1"/>
</dbReference>
<dbReference type="PANTHER" id="PTHR32361">
    <property type="entry name" value="FERRIC/CUPRIC REDUCTASE TRANSMEMBRANE COMPONENT"/>
    <property type="match status" value="1"/>
</dbReference>
<evidence type="ECO:0000256" key="1">
    <source>
        <dbReference type="ARBA" id="ARBA00004651"/>
    </source>
</evidence>
<dbReference type="GO" id="GO:0006879">
    <property type="term" value="P:intracellular iron ion homeostasis"/>
    <property type="evidence" value="ECO:0007669"/>
    <property type="project" value="TreeGrafter"/>
</dbReference>